<organism evidence="2 3">
    <name type="scientific">Natronolimnobius baerhuensis</name>
    <dbReference type="NCBI Taxonomy" id="253108"/>
    <lineage>
        <taxon>Archaea</taxon>
        <taxon>Methanobacteriati</taxon>
        <taxon>Methanobacteriota</taxon>
        <taxon>Stenosarchaea group</taxon>
        <taxon>Halobacteria</taxon>
        <taxon>Halobacteriales</taxon>
        <taxon>Natrialbaceae</taxon>
        <taxon>Natronolimnobius</taxon>
    </lineage>
</organism>
<dbReference type="RefSeq" id="WP_087715191.1">
    <property type="nucleotide sequence ID" value="NZ_MWPH01000003.1"/>
</dbReference>
<keyword evidence="3" id="KW-1185">Reference proteome</keyword>
<proteinExistence type="predicted"/>
<name>A0A202E610_9EURY</name>
<feature type="transmembrane region" description="Helical" evidence="1">
    <location>
        <begin position="24"/>
        <end position="44"/>
    </location>
</feature>
<dbReference type="EMBL" id="MWPH01000003">
    <property type="protein sequence ID" value="OVE83697.1"/>
    <property type="molecule type" value="Genomic_DNA"/>
</dbReference>
<dbReference type="OrthoDB" id="378857at2157"/>
<sequence length="156" mass="16623">MTGTDTTDDESSDWARVRPTRLEAVALAVGVGHLLALVGVTAVLEAEPFGPTPSELFAADPFGILLFVVSVSGMILLGAIPAVLALRWRLATPLAFVAVAFGWATYQTWLRSLETTTTAADISLTHLSLYAVWSPLLLAIAVLCGGLEYAVRRRVN</sequence>
<dbReference type="AlphaFoldDB" id="A0A202E610"/>
<dbReference type="Proteomes" id="UP000196084">
    <property type="component" value="Unassembled WGS sequence"/>
</dbReference>
<feature type="transmembrane region" description="Helical" evidence="1">
    <location>
        <begin position="130"/>
        <end position="151"/>
    </location>
</feature>
<evidence type="ECO:0000313" key="2">
    <source>
        <dbReference type="EMBL" id="OVE83697.1"/>
    </source>
</evidence>
<evidence type="ECO:0000313" key="3">
    <source>
        <dbReference type="Proteomes" id="UP000196084"/>
    </source>
</evidence>
<feature type="transmembrane region" description="Helical" evidence="1">
    <location>
        <begin position="64"/>
        <end position="86"/>
    </location>
</feature>
<accession>A0A202E610</accession>
<evidence type="ECO:0000256" key="1">
    <source>
        <dbReference type="SAM" id="Phobius"/>
    </source>
</evidence>
<feature type="transmembrane region" description="Helical" evidence="1">
    <location>
        <begin position="93"/>
        <end position="110"/>
    </location>
</feature>
<keyword evidence="1" id="KW-1133">Transmembrane helix</keyword>
<protein>
    <submittedName>
        <fullName evidence="2">Uncharacterized protein</fullName>
    </submittedName>
</protein>
<keyword evidence="1" id="KW-0472">Membrane</keyword>
<reference evidence="2 3" key="1">
    <citation type="submission" date="2017-02" db="EMBL/GenBank/DDBJ databases">
        <title>Natronthermophilus aegyptiacus gen. nov.,sp. nov., an aerobic, extremely halophilic alkalithermophilic archaeon isolated from the athalassohaline Wadi An Natrun, Egypt.</title>
        <authorList>
            <person name="Zhao B."/>
        </authorList>
    </citation>
    <scope>NUCLEOTIDE SEQUENCE [LARGE SCALE GENOMIC DNA]</scope>
    <source>
        <strain evidence="2 3">CGMCC 1.3597</strain>
    </source>
</reference>
<keyword evidence="1" id="KW-0812">Transmembrane</keyword>
<gene>
    <name evidence="2" type="ORF">B2G88_14820</name>
</gene>
<comment type="caution">
    <text evidence="2">The sequence shown here is derived from an EMBL/GenBank/DDBJ whole genome shotgun (WGS) entry which is preliminary data.</text>
</comment>